<reference evidence="4" key="1">
    <citation type="journal article" date="2019" name="Int. J. Syst. Evol. Microbiol.">
        <title>The Global Catalogue of Microorganisms (GCM) 10K type strain sequencing project: providing services to taxonomists for standard genome sequencing and annotation.</title>
        <authorList>
            <consortium name="The Broad Institute Genomics Platform"/>
            <consortium name="The Broad Institute Genome Sequencing Center for Infectious Disease"/>
            <person name="Wu L."/>
            <person name="Ma J."/>
        </authorList>
    </citation>
    <scope>NUCLEOTIDE SEQUENCE [LARGE SCALE GENOMIC DNA]</scope>
    <source>
        <strain evidence="4">CGMCC 4.7204</strain>
    </source>
</reference>
<keyword evidence="3" id="KW-0012">Acyltransferase</keyword>
<evidence type="ECO:0000256" key="1">
    <source>
        <dbReference type="SAM" id="Phobius"/>
    </source>
</evidence>
<feature type="domain" description="Acyltransferase 3" evidence="2">
    <location>
        <begin position="22"/>
        <end position="343"/>
    </location>
</feature>
<organism evidence="3 4">
    <name type="scientific">Nocardia rhizosphaerae</name>
    <dbReference type="NCBI Taxonomy" id="1691571"/>
    <lineage>
        <taxon>Bacteria</taxon>
        <taxon>Bacillati</taxon>
        <taxon>Actinomycetota</taxon>
        <taxon>Actinomycetes</taxon>
        <taxon>Mycobacteriales</taxon>
        <taxon>Nocardiaceae</taxon>
        <taxon>Nocardia</taxon>
    </lineage>
</organism>
<dbReference type="Proteomes" id="UP001595767">
    <property type="component" value="Unassembled WGS sequence"/>
</dbReference>
<feature type="transmembrane region" description="Helical" evidence="1">
    <location>
        <begin position="260"/>
        <end position="279"/>
    </location>
</feature>
<dbReference type="EMBL" id="JBHSBA010000015">
    <property type="protein sequence ID" value="MFC4128643.1"/>
    <property type="molecule type" value="Genomic_DNA"/>
</dbReference>
<accession>A0ABV8LEK4</accession>
<evidence type="ECO:0000313" key="4">
    <source>
        <dbReference type="Proteomes" id="UP001595767"/>
    </source>
</evidence>
<keyword evidence="1" id="KW-1133">Transmembrane helix</keyword>
<feature type="transmembrane region" description="Helical" evidence="1">
    <location>
        <begin position="381"/>
        <end position="400"/>
    </location>
</feature>
<feature type="transmembrane region" description="Helical" evidence="1">
    <location>
        <begin position="194"/>
        <end position="213"/>
    </location>
</feature>
<dbReference type="InterPro" id="IPR002656">
    <property type="entry name" value="Acyl_transf_3_dom"/>
</dbReference>
<evidence type="ECO:0000259" key="2">
    <source>
        <dbReference type="Pfam" id="PF01757"/>
    </source>
</evidence>
<feature type="transmembrane region" description="Helical" evidence="1">
    <location>
        <begin position="141"/>
        <end position="162"/>
    </location>
</feature>
<dbReference type="Pfam" id="PF01757">
    <property type="entry name" value="Acyl_transf_3"/>
    <property type="match status" value="1"/>
</dbReference>
<feature type="transmembrane region" description="Helical" evidence="1">
    <location>
        <begin position="169"/>
        <end position="188"/>
    </location>
</feature>
<name>A0ABV8LEK4_9NOCA</name>
<feature type="transmembrane region" description="Helical" evidence="1">
    <location>
        <begin position="220"/>
        <end position="240"/>
    </location>
</feature>
<sequence length="435" mass="45582">MSVIPGVAAVVAGTPADRDRVLDLLRLSSLVVVVFGHCLMLTVTVSQGQVRFGNVLADLPLLQPLTWALQVLPLFFFAGAAAGARGLGPGTAWGPWLFRRTQRLVRPLLPFLAVSAVSVAVAGRLLGPGWDHPLAVTSVQLLWFLGTYLAVLACVPPLAAVVTDVRRMFAVVLAIVATTALVDVVRLSGGPAELGYLNLTVWLIPAVLGIGYLRGLLARGTAAVLGCAALLGDVLLVRFGPYEASLVTVPGQRLSNLAPPSLLLAGHAIVLCCAAVAATPWLRRVAARPRIWWVIVLGNTGAMTLYLWHMPALLAVIVAGQLAGFGRSGPAHPGFLAQTAVQLGTTLALTAVLFLALRGLENTPLHWWDGPVAPVTGSRSALTTATVAAAGLAILQATRWGLTPDGWTWFGTAAALLVAARLLTRHRPEKARATA</sequence>
<protein>
    <submittedName>
        <fullName evidence="3">Acyltransferase family protein</fullName>
    </submittedName>
</protein>
<dbReference type="GO" id="GO:0016746">
    <property type="term" value="F:acyltransferase activity"/>
    <property type="evidence" value="ECO:0007669"/>
    <property type="project" value="UniProtKB-KW"/>
</dbReference>
<comment type="caution">
    <text evidence="3">The sequence shown here is derived from an EMBL/GenBank/DDBJ whole genome shotgun (WGS) entry which is preliminary data.</text>
</comment>
<feature type="transmembrane region" description="Helical" evidence="1">
    <location>
        <begin position="406"/>
        <end position="424"/>
    </location>
</feature>
<keyword evidence="4" id="KW-1185">Reference proteome</keyword>
<keyword evidence="3" id="KW-0808">Transferase</keyword>
<keyword evidence="1" id="KW-0812">Transmembrane</keyword>
<keyword evidence="1" id="KW-0472">Membrane</keyword>
<feature type="transmembrane region" description="Helical" evidence="1">
    <location>
        <begin position="65"/>
        <end position="87"/>
    </location>
</feature>
<feature type="transmembrane region" description="Helical" evidence="1">
    <location>
        <begin position="291"/>
        <end position="320"/>
    </location>
</feature>
<gene>
    <name evidence="3" type="ORF">ACFOW8_27310</name>
</gene>
<feature type="transmembrane region" description="Helical" evidence="1">
    <location>
        <begin position="108"/>
        <end position="126"/>
    </location>
</feature>
<feature type="transmembrane region" description="Helical" evidence="1">
    <location>
        <begin position="24"/>
        <end position="45"/>
    </location>
</feature>
<feature type="transmembrane region" description="Helical" evidence="1">
    <location>
        <begin position="340"/>
        <end position="360"/>
    </location>
</feature>
<dbReference type="RefSeq" id="WP_378554415.1">
    <property type="nucleotide sequence ID" value="NZ_JBHSBA010000015.1"/>
</dbReference>
<proteinExistence type="predicted"/>
<evidence type="ECO:0000313" key="3">
    <source>
        <dbReference type="EMBL" id="MFC4128643.1"/>
    </source>
</evidence>